<evidence type="ECO:0000259" key="1">
    <source>
        <dbReference type="Pfam" id="PF19998"/>
    </source>
</evidence>
<evidence type="ECO:0000313" key="3">
    <source>
        <dbReference type="Proteomes" id="UP001151081"/>
    </source>
</evidence>
<evidence type="ECO:0000313" key="2">
    <source>
        <dbReference type="EMBL" id="MDC3984964.1"/>
    </source>
</evidence>
<sequence length="308" mass="32222">MTELERGASGRTTGRISAAMSIAAEVIAWASASGGARPRGKAPLGEMGFPSLLTPPEVVRAAAAALASIHAAKLGLRAPPFGDARPLGPGGVVLAAAVGLAESPSVAEALAEACPELSGAWDLLLRDAITSRALATSIDVDLADMLRARSPLSAALGRPAPGGEDETIATIAALVRHPDGRRLVVQTFARPGAPRDVRRFRAAAMERLRTGDAGLLDLVIEVYEAALVFHRERVIEEIAAARGVITGRGDPEAKIEDALAVAAFYGPLWRIRRAHGELLRMRHGLDLEGMLEGTRLFQLGAHLSGEEA</sequence>
<dbReference type="InterPro" id="IPR045480">
    <property type="entry name" value="fvmX1"/>
</dbReference>
<name>A0A9X4AU82_9BACT</name>
<dbReference type="AlphaFoldDB" id="A0A9X4AU82"/>
<keyword evidence="3" id="KW-1185">Reference proteome</keyword>
<organism evidence="2 3">
    <name type="scientific">Polyangium jinanense</name>
    <dbReference type="NCBI Taxonomy" id="2829994"/>
    <lineage>
        <taxon>Bacteria</taxon>
        <taxon>Pseudomonadati</taxon>
        <taxon>Myxococcota</taxon>
        <taxon>Polyangia</taxon>
        <taxon>Polyangiales</taxon>
        <taxon>Polyangiaceae</taxon>
        <taxon>Polyangium</taxon>
    </lineage>
</organism>
<accession>A0A9X4AU82</accession>
<gene>
    <name evidence="2" type="ORF">KEG57_31080</name>
</gene>
<dbReference type="RefSeq" id="WP_272422821.1">
    <property type="nucleotide sequence ID" value="NZ_JAGTJJ010000025.1"/>
</dbReference>
<dbReference type="Proteomes" id="UP001151081">
    <property type="component" value="Unassembled WGS sequence"/>
</dbReference>
<reference evidence="2 3" key="1">
    <citation type="submission" date="2021-04" db="EMBL/GenBank/DDBJ databases">
        <title>Genome analysis of Polyangium sp.</title>
        <authorList>
            <person name="Li Y."/>
            <person name="Wang J."/>
        </authorList>
    </citation>
    <scope>NUCLEOTIDE SEQUENCE [LARGE SCALE GENOMIC DNA]</scope>
    <source>
        <strain evidence="2 3">SDU14</strain>
    </source>
</reference>
<proteinExistence type="predicted"/>
<dbReference type="Pfam" id="PF19998">
    <property type="entry name" value="fvmX1"/>
    <property type="match status" value="1"/>
</dbReference>
<dbReference type="EMBL" id="JAGTJJ010000025">
    <property type="protein sequence ID" value="MDC3984964.1"/>
    <property type="molecule type" value="Genomic_DNA"/>
</dbReference>
<comment type="caution">
    <text evidence="2">The sequence shown here is derived from an EMBL/GenBank/DDBJ whole genome shotgun (WGS) entry which is preliminary data.</text>
</comment>
<protein>
    <recommendedName>
        <fullName evidence="1">FtsH ternary system domain-containing protein</fullName>
    </recommendedName>
</protein>
<feature type="domain" description="FtsH ternary system" evidence="1">
    <location>
        <begin position="51"/>
        <end position="303"/>
    </location>
</feature>